<dbReference type="InterPro" id="IPR036943">
    <property type="entry name" value="FN_type2_sf"/>
</dbReference>
<keyword evidence="4" id="KW-0677">Repeat</keyword>
<feature type="domain" description="Fibronectin type-II" evidence="9">
    <location>
        <begin position="45"/>
        <end position="89"/>
    </location>
</feature>
<dbReference type="InterPro" id="IPR051666">
    <property type="entry name" value="SP_Capacitation_Regulator"/>
</dbReference>
<dbReference type="Proteomes" id="UP000504628">
    <property type="component" value="Chromosome 12"/>
</dbReference>
<feature type="domain" description="Fibronectin type-II" evidence="9">
    <location>
        <begin position="90"/>
        <end position="138"/>
    </location>
</feature>
<proteinExistence type="inferred from homology"/>
<keyword evidence="5 7" id="KW-1015">Disulfide bond</keyword>
<dbReference type="RefSeq" id="XP_035868745.1">
    <property type="nucleotide sequence ID" value="XM_036012852.1"/>
</dbReference>
<dbReference type="GO" id="GO:0048240">
    <property type="term" value="P:sperm capacitation"/>
    <property type="evidence" value="ECO:0007669"/>
    <property type="project" value="TreeGrafter"/>
</dbReference>
<evidence type="ECO:0000256" key="6">
    <source>
        <dbReference type="ARBA" id="ARBA00023279"/>
    </source>
</evidence>
<comment type="similarity">
    <text evidence="2">Belongs to the seminal plasma protein family.</text>
</comment>
<feature type="disulfide bond" evidence="7">
    <location>
        <begin position="109"/>
        <end position="136"/>
    </location>
</feature>
<comment type="caution">
    <text evidence="7">Lacks conserved residue(s) required for the propagation of feature annotation.</text>
</comment>
<dbReference type="GO" id="GO:0005615">
    <property type="term" value="C:extracellular space"/>
    <property type="evidence" value="ECO:0007669"/>
    <property type="project" value="UniProtKB-ARBA"/>
</dbReference>
<dbReference type="SMART" id="SM00059">
    <property type="entry name" value="FN2"/>
    <property type="match status" value="2"/>
</dbReference>
<dbReference type="SUPFAM" id="SSF57440">
    <property type="entry name" value="Kringle-like"/>
    <property type="match status" value="2"/>
</dbReference>
<dbReference type="Pfam" id="PF00040">
    <property type="entry name" value="fn2"/>
    <property type="match status" value="2"/>
</dbReference>
<dbReference type="PANTHER" id="PTHR22918:SF4">
    <property type="entry name" value="BINDER OF SPERM PROTEIN HOMOLOG 1"/>
    <property type="match status" value="1"/>
</dbReference>
<dbReference type="AlphaFoldDB" id="A0A7E6CP68"/>
<dbReference type="KEGG" id="pdic:114511475"/>
<protein>
    <submittedName>
        <fullName evidence="11">Binder of sperm protein homolog 1</fullName>
    </submittedName>
</protein>
<name>A0A7E6CP68_9CHIR</name>
<evidence type="ECO:0000256" key="1">
    <source>
        <dbReference type="ARBA" id="ARBA00004613"/>
    </source>
</evidence>
<dbReference type="Gene3D" id="2.10.10.10">
    <property type="entry name" value="Fibronectin, type II, collagen-binding"/>
    <property type="match status" value="2"/>
</dbReference>
<evidence type="ECO:0000259" key="9">
    <source>
        <dbReference type="PROSITE" id="PS51092"/>
    </source>
</evidence>
<gene>
    <name evidence="11" type="primary">LOC114511475</name>
</gene>
<evidence type="ECO:0000256" key="4">
    <source>
        <dbReference type="ARBA" id="ARBA00022737"/>
    </source>
</evidence>
<keyword evidence="3" id="KW-0964">Secreted</keyword>
<dbReference type="FunFam" id="2.10.10.10:FF:000005">
    <property type="entry name" value="Epididymal sperm binding protein 1"/>
    <property type="match status" value="1"/>
</dbReference>
<dbReference type="InterPro" id="IPR013806">
    <property type="entry name" value="Kringle-like"/>
</dbReference>
<dbReference type="CDD" id="cd00062">
    <property type="entry name" value="FN2"/>
    <property type="match status" value="1"/>
</dbReference>
<comment type="subcellular location">
    <subcellularLocation>
        <location evidence="1">Secreted</location>
    </subcellularLocation>
</comment>
<dbReference type="PROSITE" id="PS00023">
    <property type="entry name" value="FN2_1"/>
    <property type="match status" value="1"/>
</dbReference>
<evidence type="ECO:0000256" key="3">
    <source>
        <dbReference type="ARBA" id="ARBA00022525"/>
    </source>
</evidence>
<feature type="signal peptide" evidence="8">
    <location>
        <begin position="1"/>
        <end position="19"/>
    </location>
</feature>
<dbReference type="FunFam" id="2.10.10.10:FF:000003">
    <property type="entry name" value="binder of sperm protein homolog 1"/>
    <property type="match status" value="1"/>
</dbReference>
<dbReference type="GO" id="GO:0008201">
    <property type="term" value="F:heparin binding"/>
    <property type="evidence" value="ECO:0007669"/>
    <property type="project" value="TreeGrafter"/>
</dbReference>
<reference evidence="11" key="1">
    <citation type="submission" date="2025-08" db="UniProtKB">
        <authorList>
            <consortium name="RefSeq"/>
        </authorList>
    </citation>
    <scope>IDENTIFICATION</scope>
    <source>
        <tissue evidence="11">Muscle</tissue>
    </source>
</reference>
<dbReference type="InParanoid" id="A0A7E6CP68"/>
<evidence type="ECO:0000256" key="2">
    <source>
        <dbReference type="ARBA" id="ARBA00010011"/>
    </source>
</evidence>
<accession>A0A7E6CP68</accession>
<feature type="disulfide bond" evidence="7">
    <location>
        <begin position="95"/>
        <end position="121"/>
    </location>
</feature>
<dbReference type="InterPro" id="IPR000562">
    <property type="entry name" value="FN_type2_dom"/>
</dbReference>
<evidence type="ECO:0000313" key="11">
    <source>
        <dbReference type="RefSeq" id="XP_035868745.1"/>
    </source>
</evidence>
<dbReference type="OrthoDB" id="5987067at2759"/>
<dbReference type="GO" id="GO:0009986">
    <property type="term" value="C:cell surface"/>
    <property type="evidence" value="ECO:0007669"/>
    <property type="project" value="TreeGrafter"/>
</dbReference>
<keyword evidence="10" id="KW-1185">Reference proteome</keyword>
<keyword evidence="6" id="KW-0278">Fertilization</keyword>
<evidence type="ECO:0000256" key="5">
    <source>
        <dbReference type="ARBA" id="ARBA00023157"/>
    </source>
</evidence>
<dbReference type="GO" id="GO:1902492">
    <property type="term" value="P:positive regulation of sperm capacitation"/>
    <property type="evidence" value="ECO:0007669"/>
    <property type="project" value="UniProtKB-ARBA"/>
</dbReference>
<evidence type="ECO:0000256" key="7">
    <source>
        <dbReference type="PROSITE-ProRule" id="PRU00479"/>
    </source>
</evidence>
<evidence type="ECO:0000313" key="10">
    <source>
        <dbReference type="Proteomes" id="UP000504628"/>
    </source>
</evidence>
<keyword evidence="8" id="KW-0732">Signal</keyword>
<dbReference type="GO" id="GO:0007338">
    <property type="term" value="P:single fertilization"/>
    <property type="evidence" value="ECO:0007669"/>
    <property type="project" value="UniProtKB-KW"/>
</dbReference>
<dbReference type="GeneID" id="114511475"/>
<feature type="chain" id="PRO_5028843940" evidence="8">
    <location>
        <begin position="20"/>
        <end position="138"/>
    </location>
</feature>
<dbReference type="PANTHER" id="PTHR22918">
    <property type="entry name" value="SEMINAL PLASMA PROTEIN"/>
    <property type="match status" value="1"/>
</dbReference>
<evidence type="ECO:0000256" key="8">
    <source>
        <dbReference type="SAM" id="SignalP"/>
    </source>
</evidence>
<dbReference type="GO" id="GO:0033700">
    <property type="term" value="P:phospholipid efflux"/>
    <property type="evidence" value="ECO:0007669"/>
    <property type="project" value="UniProtKB-ARBA"/>
</dbReference>
<sequence length="138" mass="16103">MGLCQGLLLLGFCRLLCEAGLHHEGGRQLCSVLPSSPRAGGRCFSLGGKCVFPFYYNRGVFYDCVEFKAKHKWCSLTETFKGHWKYCSEEDMAKCVFPFWFQLMIYWECTEDSEASGRHWCSLTQNYNRDKVWKYCDQ</sequence>
<organism evidence="10 11">
    <name type="scientific">Phyllostomus discolor</name>
    <name type="common">pale spear-nosed bat</name>
    <dbReference type="NCBI Taxonomy" id="89673"/>
    <lineage>
        <taxon>Eukaryota</taxon>
        <taxon>Metazoa</taxon>
        <taxon>Chordata</taxon>
        <taxon>Craniata</taxon>
        <taxon>Vertebrata</taxon>
        <taxon>Euteleostomi</taxon>
        <taxon>Mammalia</taxon>
        <taxon>Eutheria</taxon>
        <taxon>Laurasiatheria</taxon>
        <taxon>Chiroptera</taxon>
        <taxon>Yangochiroptera</taxon>
        <taxon>Phyllostomidae</taxon>
        <taxon>Phyllostominae</taxon>
        <taxon>Phyllostomus</taxon>
    </lineage>
</organism>
<dbReference type="PROSITE" id="PS51092">
    <property type="entry name" value="FN2_2"/>
    <property type="match status" value="2"/>
</dbReference>